<feature type="transmembrane region" description="Helical" evidence="17">
    <location>
        <begin position="12"/>
        <end position="32"/>
    </location>
</feature>
<dbReference type="GO" id="GO:0031966">
    <property type="term" value="C:mitochondrial membrane"/>
    <property type="evidence" value="ECO:0007669"/>
    <property type="project" value="UniProtKB-SubCell"/>
</dbReference>
<comment type="subcellular location">
    <subcellularLocation>
        <location evidence="2 17">Mitochondrion membrane</location>
        <topology evidence="2 17">Multi-pass membrane protein</topology>
    </subcellularLocation>
</comment>
<keyword evidence="8 17" id="KW-0812">Transmembrane</keyword>
<comment type="function">
    <text evidence="1">Core subunit of the mitochondrial membrane respiratory chain NADH dehydrogenase (Complex I) that is believed to belong to the minimal assembly required for catalysis. Complex I functions in the transfer of electrons from NADH to the respiratory chain. The immediate electron acceptor for the enzyme is believed to be ubiquinone.</text>
</comment>
<reference evidence="19" key="1">
    <citation type="journal article" date="2021" name="Life">
        <title>Mitogenomics and Evolutionary History of Rodent Whipworms (Trichuris spp.) Originating from Three Biogeographic Regions.</title>
        <authorList>
            <person name="Petruzela J."/>
            <person name="Ribas A."/>
            <person name="de Bellocq J.G."/>
        </authorList>
    </citation>
    <scope>NUCLEOTIDE SEQUENCE</scope>
</reference>
<dbReference type="GO" id="GO:0008137">
    <property type="term" value="F:NADH dehydrogenase (ubiquinone) activity"/>
    <property type="evidence" value="ECO:0007669"/>
    <property type="project" value="UniProtKB-UniRule"/>
</dbReference>
<dbReference type="EC" id="7.1.1.2" evidence="4 17"/>
<dbReference type="EMBL" id="MZ229687">
    <property type="protein sequence ID" value="QXJ80326.1"/>
    <property type="molecule type" value="Genomic_DNA"/>
</dbReference>
<keyword evidence="9" id="KW-1278">Translocase</keyword>
<evidence type="ECO:0000256" key="16">
    <source>
        <dbReference type="ARBA" id="ARBA00049551"/>
    </source>
</evidence>
<dbReference type="PANTHER" id="PTHR43507:SF20">
    <property type="entry name" value="NADH-UBIQUINONE OXIDOREDUCTASE CHAIN 4"/>
    <property type="match status" value="1"/>
</dbReference>
<feature type="transmembrane region" description="Helical" evidence="17">
    <location>
        <begin position="153"/>
        <end position="175"/>
    </location>
</feature>
<dbReference type="AlphaFoldDB" id="A0A8F5HSJ1"/>
<evidence type="ECO:0000256" key="13">
    <source>
        <dbReference type="ARBA" id="ARBA00023075"/>
    </source>
</evidence>
<geneLocation type="mitochondrion" evidence="19"/>
<dbReference type="GO" id="GO:0042773">
    <property type="term" value="P:ATP synthesis coupled electron transport"/>
    <property type="evidence" value="ECO:0007669"/>
    <property type="project" value="InterPro"/>
</dbReference>
<keyword evidence="15 17" id="KW-0472">Membrane</keyword>
<evidence type="ECO:0000256" key="12">
    <source>
        <dbReference type="ARBA" id="ARBA00023027"/>
    </source>
</evidence>
<feature type="transmembrane region" description="Helical" evidence="17">
    <location>
        <begin position="385"/>
        <end position="403"/>
    </location>
</feature>
<evidence type="ECO:0000256" key="15">
    <source>
        <dbReference type="ARBA" id="ARBA00023136"/>
    </source>
</evidence>
<comment type="function">
    <text evidence="17">Core subunit of the mitochondrial membrane respiratory chain NADH dehydrogenase (Complex I) which catalyzes electron transfer from NADH through the respiratory chain, using ubiquinone as an electron acceptor. Essential for the catalytic activity and assembly of complex I.</text>
</comment>
<feature type="transmembrane region" description="Helical" evidence="17">
    <location>
        <begin position="342"/>
        <end position="364"/>
    </location>
</feature>
<dbReference type="InterPro" id="IPR001750">
    <property type="entry name" value="ND/Mrp_TM"/>
</dbReference>
<evidence type="ECO:0000259" key="18">
    <source>
        <dbReference type="Pfam" id="PF00361"/>
    </source>
</evidence>
<sequence length="409" mass="47799">MKLYESNLTMKLAMTTLIWMFLGYAGSISITYSIDHSLPFMMMFLTLLLFSTYFTFMYKENKNYQNIVLGYFPLLMLFFSTNNILLFYILFEMSILPIFLMILGWGNQPERLTASNYLLFYTLIMSFPLLSLLLYLVSYFNNYWFSYVYMNNMMWLLLITPFLVKIPIYLLHLWLPKAHVEAPILGSMILASILLKTGGYGLLKMSCMCHIQFTKSLMSFMLMLILSASILCMLQTDLKKYIAYSSVTHMTIILALLLSEFTNSQSGSIFLMISHGSISNSLFFMVGLYSYCTMTRLLYSQLNIMISSTILWYSSMTILFLNTGMPPSLNMVNEMMMYINSSTIWCWNIIILFFSFVFMMYFPLWMMNNLNSMKTNTINNFRLEIIDLMILLLMPISILSTWLNSSMMM</sequence>
<feature type="transmembrane region" description="Helical" evidence="17">
    <location>
        <begin position="270"/>
        <end position="292"/>
    </location>
</feature>
<evidence type="ECO:0000313" key="19">
    <source>
        <dbReference type="EMBL" id="QXJ80326.1"/>
    </source>
</evidence>
<proteinExistence type="inferred from homology"/>
<dbReference type="InterPro" id="IPR003918">
    <property type="entry name" value="NADH_UbQ_OxRdtase"/>
</dbReference>
<gene>
    <name evidence="19" type="primary">NAD4</name>
</gene>
<feature type="transmembrane region" description="Helical" evidence="17">
    <location>
        <begin position="182"/>
        <end position="203"/>
    </location>
</feature>
<keyword evidence="11 17" id="KW-1133">Transmembrane helix</keyword>
<keyword evidence="13 17" id="KW-0830">Ubiquinone</keyword>
<dbReference type="GO" id="GO:0003954">
    <property type="term" value="F:NADH dehydrogenase activity"/>
    <property type="evidence" value="ECO:0007669"/>
    <property type="project" value="TreeGrafter"/>
</dbReference>
<keyword evidence="6 17" id="KW-0813">Transport</keyword>
<evidence type="ECO:0000256" key="2">
    <source>
        <dbReference type="ARBA" id="ARBA00004225"/>
    </source>
</evidence>
<dbReference type="GO" id="GO:0048039">
    <property type="term" value="F:ubiquinone binding"/>
    <property type="evidence" value="ECO:0007669"/>
    <property type="project" value="TreeGrafter"/>
</dbReference>
<evidence type="ECO:0000256" key="10">
    <source>
        <dbReference type="ARBA" id="ARBA00022982"/>
    </source>
</evidence>
<evidence type="ECO:0000256" key="5">
    <source>
        <dbReference type="ARBA" id="ARBA00021006"/>
    </source>
</evidence>
<evidence type="ECO:0000256" key="17">
    <source>
        <dbReference type="RuleBase" id="RU003297"/>
    </source>
</evidence>
<feature type="domain" description="NADH:quinone oxidoreductase/Mrp antiporter transmembrane" evidence="18">
    <location>
        <begin position="82"/>
        <end position="356"/>
    </location>
</feature>
<evidence type="ECO:0000256" key="6">
    <source>
        <dbReference type="ARBA" id="ARBA00022448"/>
    </source>
</evidence>
<evidence type="ECO:0000256" key="8">
    <source>
        <dbReference type="ARBA" id="ARBA00022692"/>
    </source>
</evidence>
<keyword evidence="7 17" id="KW-0679">Respiratory chain</keyword>
<feature type="transmembrane region" description="Helical" evidence="17">
    <location>
        <begin position="215"/>
        <end position="234"/>
    </location>
</feature>
<evidence type="ECO:0000256" key="4">
    <source>
        <dbReference type="ARBA" id="ARBA00012944"/>
    </source>
</evidence>
<feature type="transmembrane region" description="Helical" evidence="17">
    <location>
        <begin position="304"/>
        <end position="322"/>
    </location>
</feature>
<dbReference type="GO" id="GO:0015990">
    <property type="term" value="P:electron transport coupled proton transport"/>
    <property type="evidence" value="ECO:0007669"/>
    <property type="project" value="TreeGrafter"/>
</dbReference>
<keyword evidence="12 17" id="KW-0520">NAD</keyword>
<evidence type="ECO:0000256" key="1">
    <source>
        <dbReference type="ARBA" id="ARBA00003257"/>
    </source>
</evidence>
<dbReference type="PRINTS" id="PR01437">
    <property type="entry name" value="NUOXDRDTASE4"/>
</dbReference>
<keyword evidence="14 17" id="KW-0496">Mitochondrion</keyword>
<evidence type="ECO:0000256" key="11">
    <source>
        <dbReference type="ARBA" id="ARBA00022989"/>
    </source>
</evidence>
<accession>A0A8F5HSJ1</accession>
<feature type="transmembrane region" description="Helical" evidence="17">
    <location>
        <begin position="38"/>
        <end position="56"/>
    </location>
</feature>
<evidence type="ECO:0000256" key="3">
    <source>
        <dbReference type="ARBA" id="ARBA00009025"/>
    </source>
</evidence>
<protein>
    <recommendedName>
        <fullName evidence="5 17">NADH-ubiquinone oxidoreductase chain 4</fullName>
        <ecNumber evidence="4 17">7.1.1.2</ecNumber>
    </recommendedName>
</protein>
<feature type="transmembrane region" description="Helical" evidence="17">
    <location>
        <begin position="118"/>
        <end position="141"/>
    </location>
</feature>
<evidence type="ECO:0000256" key="14">
    <source>
        <dbReference type="ARBA" id="ARBA00023128"/>
    </source>
</evidence>
<feature type="transmembrane region" description="Helical" evidence="17">
    <location>
        <begin position="241"/>
        <end position="258"/>
    </location>
</feature>
<evidence type="ECO:0000256" key="9">
    <source>
        <dbReference type="ARBA" id="ARBA00022967"/>
    </source>
</evidence>
<evidence type="ECO:0000256" key="7">
    <source>
        <dbReference type="ARBA" id="ARBA00022660"/>
    </source>
</evidence>
<keyword evidence="10 17" id="KW-0249">Electron transport</keyword>
<dbReference type="PANTHER" id="PTHR43507">
    <property type="entry name" value="NADH-UBIQUINONE OXIDOREDUCTASE CHAIN 4"/>
    <property type="match status" value="1"/>
</dbReference>
<dbReference type="Pfam" id="PF00361">
    <property type="entry name" value="Proton_antipo_M"/>
    <property type="match status" value="1"/>
</dbReference>
<comment type="catalytic activity">
    <reaction evidence="16 17">
        <text>a ubiquinone + NADH + 5 H(+)(in) = a ubiquinol + NAD(+) + 4 H(+)(out)</text>
        <dbReference type="Rhea" id="RHEA:29091"/>
        <dbReference type="Rhea" id="RHEA-COMP:9565"/>
        <dbReference type="Rhea" id="RHEA-COMP:9566"/>
        <dbReference type="ChEBI" id="CHEBI:15378"/>
        <dbReference type="ChEBI" id="CHEBI:16389"/>
        <dbReference type="ChEBI" id="CHEBI:17976"/>
        <dbReference type="ChEBI" id="CHEBI:57540"/>
        <dbReference type="ChEBI" id="CHEBI:57945"/>
        <dbReference type="EC" id="7.1.1.2"/>
    </reaction>
</comment>
<name>A0A8F5HSJ1_9BILA</name>
<comment type="similarity">
    <text evidence="3 17">Belongs to the complex I subunit 4 family.</text>
</comment>
<organism evidence="19">
    <name type="scientific">Trichuris sp. LO613</name>
    <dbReference type="NCBI Taxonomy" id="2856030"/>
    <lineage>
        <taxon>Eukaryota</taxon>
        <taxon>Metazoa</taxon>
        <taxon>Ecdysozoa</taxon>
        <taxon>Nematoda</taxon>
        <taxon>Enoplea</taxon>
        <taxon>Dorylaimia</taxon>
        <taxon>Trichinellida</taxon>
        <taxon>Trichuridae</taxon>
        <taxon>Trichuris</taxon>
    </lineage>
</organism>